<feature type="domain" description="Lysozyme inhibitor LprI-like N-terminal" evidence="2">
    <location>
        <begin position="180"/>
        <end position="268"/>
    </location>
</feature>
<dbReference type="Pfam" id="PF07007">
    <property type="entry name" value="LprI"/>
    <property type="match status" value="1"/>
</dbReference>
<dbReference type="InterPro" id="IPR046232">
    <property type="entry name" value="DUF6265"/>
</dbReference>
<feature type="chain" id="PRO_5046867557" evidence="1">
    <location>
        <begin position="21"/>
        <end position="292"/>
    </location>
</feature>
<dbReference type="RefSeq" id="WP_341674286.1">
    <property type="nucleotide sequence ID" value="NZ_JBBYHV010000002.1"/>
</dbReference>
<name>A0ABU9IH27_9SPHN</name>
<reference evidence="4 5" key="1">
    <citation type="submission" date="2024-04" db="EMBL/GenBank/DDBJ databases">
        <title>Aurantiacibacter sp. DGU6 16S ribosomal RNA gene Genome sequencing and assembly.</title>
        <authorList>
            <person name="Park S."/>
        </authorList>
    </citation>
    <scope>NUCLEOTIDE SEQUENCE [LARGE SCALE GENOMIC DNA]</scope>
    <source>
        <strain evidence="4 5">DGU6</strain>
    </source>
</reference>
<sequence length="292" mass="31926">MRLHVPAMLLLASLAFPAAAQETRVAEAGHVAPAATVEDLAWLSGGWSGPGIGGALSHESWLPPAGDTMVGLFVQEDGDGGLMFTEHMYIVEEENGSLAVLLKHFNADLTGWEERDDMVRFPLVALEDCAAYFNGLTYRCDGDDGLVVAVRMSNSDGTTGELVFNFRRAETAMRPTLCPDAMTTVDLDQCHVEVLARAEEQRATYLAAALEQYADEPDVADRIRASDEAFTAYRDAECGAVLQKWIDGTIRGIMTLSCRIDMTDARTHLLWENWLTYQDSSPPVLPEPGPSR</sequence>
<evidence type="ECO:0000313" key="5">
    <source>
        <dbReference type="Proteomes" id="UP001497045"/>
    </source>
</evidence>
<gene>
    <name evidence="4" type="ORF">AAEO60_13790</name>
</gene>
<accession>A0ABU9IH27</accession>
<evidence type="ECO:0000259" key="3">
    <source>
        <dbReference type="Pfam" id="PF19780"/>
    </source>
</evidence>
<evidence type="ECO:0000259" key="2">
    <source>
        <dbReference type="Pfam" id="PF07007"/>
    </source>
</evidence>
<dbReference type="InterPro" id="IPR009739">
    <property type="entry name" value="LprI-like_N"/>
</dbReference>
<comment type="caution">
    <text evidence="4">The sequence shown here is derived from an EMBL/GenBank/DDBJ whole genome shotgun (WGS) entry which is preliminary data.</text>
</comment>
<feature type="signal peptide" evidence="1">
    <location>
        <begin position="1"/>
        <end position="20"/>
    </location>
</feature>
<organism evidence="4 5">
    <name type="scientific">Aurantiacibacter gilvus</name>
    <dbReference type="NCBI Taxonomy" id="3139141"/>
    <lineage>
        <taxon>Bacteria</taxon>
        <taxon>Pseudomonadati</taxon>
        <taxon>Pseudomonadota</taxon>
        <taxon>Alphaproteobacteria</taxon>
        <taxon>Sphingomonadales</taxon>
        <taxon>Erythrobacteraceae</taxon>
        <taxon>Aurantiacibacter</taxon>
    </lineage>
</organism>
<feature type="domain" description="DUF6265" evidence="3">
    <location>
        <begin position="41"/>
        <end position="151"/>
    </location>
</feature>
<dbReference type="Proteomes" id="UP001497045">
    <property type="component" value="Unassembled WGS sequence"/>
</dbReference>
<dbReference type="Pfam" id="PF19780">
    <property type="entry name" value="DUF6265"/>
    <property type="match status" value="1"/>
</dbReference>
<evidence type="ECO:0000256" key="1">
    <source>
        <dbReference type="SAM" id="SignalP"/>
    </source>
</evidence>
<keyword evidence="5" id="KW-1185">Reference proteome</keyword>
<dbReference type="EMBL" id="JBBYHV010000002">
    <property type="protein sequence ID" value="MEL1251743.1"/>
    <property type="molecule type" value="Genomic_DNA"/>
</dbReference>
<protein>
    <submittedName>
        <fullName evidence="4">DUF6265 family protein</fullName>
    </submittedName>
</protein>
<proteinExistence type="predicted"/>
<keyword evidence="1" id="KW-0732">Signal</keyword>
<dbReference type="Gene3D" id="1.20.1270.180">
    <property type="match status" value="1"/>
</dbReference>
<evidence type="ECO:0000313" key="4">
    <source>
        <dbReference type="EMBL" id="MEL1251743.1"/>
    </source>
</evidence>